<dbReference type="PANTHER" id="PTHR18901">
    <property type="entry name" value="2-DEOXYGLUCOSE-6-PHOSPHATE PHOSPHATASE 2"/>
    <property type="match status" value="1"/>
</dbReference>
<dbReference type="NCBIfam" id="TIGR01509">
    <property type="entry name" value="HAD-SF-IA-v3"/>
    <property type="match status" value="1"/>
</dbReference>
<comment type="cofactor">
    <cofactor evidence="1">
        <name>Mg(2+)</name>
        <dbReference type="ChEBI" id="CHEBI:18420"/>
    </cofactor>
</comment>
<sequence>MSTSGNKPVSHVIFDMDGLLLDTERLYTVASNELCEKYGKTFTWEIKAKQMGKKEQESAKILINELELPITVEEYLRQMHEAQERLFPHCELLPGAETLIRHLSQHNIPIAIATGSNKFNYELKTRNHQELFELFHHVVLSSSDPDVIHGKPAPDCFLVAAQRFDEKPIPDKCLVFEDANNGALGAINAGMQCIWIPDKQADQSQLRDKLTKSVFHLQWYST</sequence>
<evidence type="ECO:0000313" key="10">
    <source>
        <dbReference type="Proteomes" id="UP000749559"/>
    </source>
</evidence>
<dbReference type="InterPro" id="IPR023214">
    <property type="entry name" value="HAD_sf"/>
</dbReference>
<keyword evidence="5" id="KW-0460">Magnesium</keyword>
<evidence type="ECO:0000256" key="4">
    <source>
        <dbReference type="ARBA" id="ARBA00022801"/>
    </source>
</evidence>
<evidence type="ECO:0000313" key="9">
    <source>
        <dbReference type="EMBL" id="CAH1781759.1"/>
    </source>
</evidence>
<dbReference type="Proteomes" id="UP000749559">
    <property type="component" value="Unassembled WGS sequence"/>
</dbReference>
<dbReference type="Gene3D" id="3.40.50.1000">
    <property type="entry name" value="HAD superfamily/HAD-like"/>
    <property type="match status" value="1"/>
</dbReference>
<dbReference type="SFLD" id="SFLDG01129">
    <property type="entry name" value="C1.5:_HAD__Beta-PGM__Phosphata"/>
    <property type="match status" value="1"/>
</dbReference>
<dbReference type="PANTHER" id="PTHR18901:SF38">
    <property type="entry name" value="PSEUDOURIDINE-5'-PHOSPHATASE"/>
    <property type="match status" value="1"/>
</dbReference>
<dbReference type="GO" id="GO:0046872">
    <property type="term" value="F:metal ion binding"/>
    <property type="evidence" value="ECO:0007669"/>
    <property type="project" value="UniProtKB-KW"/>
</dbReference>
<evidence type="ECO:0000256" key="2">
    <source>
        <dbReference type="ARBA" id="ARBA00006171"/>
    </source>
</evidence>
<comment type="caution">
    <text evidence="9">The sequence shown here is derived from an EMBL/GenBank/DDBJ whole genome shotgun (WGS) entry which is preliminary data.</text>
</comment>
<dbReference type="OrthoDB" id="40579at2759"/>
<dbReference type="InterPro" id="IPR045228">
    <property type="entry name" value="Gpp1/Gpp2-like"/>
</dbReference>
<comment type="similarity">
    <text evidence="2">Belongs to the HAD-like hydrolase superfamily. CbbY/CbbZ/Gph/YieH family.</text>
</comment>
<dbReference type="CDD" id="cd07529">
    <property type="entry name" value="HAD_AtGPP-like"/>
    <property type="match status" value="1"/>
</dbReference>
<dbReference type="EMBL" id="CAIIXF020000004">
    <property type="protein sequence ID" value="CAH1781759.1"/>
    <property type="molecule type" value="Genomic_DNA"/>
</dbReference>
<dbReference type="EC" id="3.1.3.96" evidence="7"/>
<dbReference type="Pfam" id="PF00702">
    <property type="entry name" value="Hydrolase"/>
    <property type="match status" value="1"/>
</dbReference>
<name>A0A8S4NJF8_OWEFU</name>
<accession>A0A8S4NJF8</accession>
<dbReference type="InterPro" id="IPR036412">
    <property type="entry name" value="HAD-like_sf"/>
</dbReference>
<dbReference type="InterPro" id="IPR023198">
    <property type="entry name" value="PGP-like_dom2"/>
</dbReference>
<dbReference type="SUPFAM" id="SSF56784">
    <property type="entry name" value="HAD-like"/>
    <property type="match status" value="1"/>
</dbReference>
<keyword evidence="4" id="KW-0378">Hydrolase</keyword>
<dbReference type="SFLD" id="SFLDG01135">
    <property type="entry name" value="C1.5.6:_HAD__Beta-PGM__Phospha"/>
    <property type="match status" value="1"/>
</dbReference>
<evidence type="ECO:0000256" key="3">
    <source>
        <dbReference type="ARBA" id="ARBA00022723"/>
    </source>
</evidence>
<dbReference type="FunFam" id="3.40.50.1000:FF:000055">
    <property type="entry name" value="Haloacid dehalogenase-like hydrolase family protein"/>
    <property type="match status" value="1"/>
</dbReference>
<organism evidence="9 10">
    <name type="scientific">Owenia fusiformis</name>
    <name type="common">Polychaete worm</name>
    <dbReference type="NCBI Taxonomy" id="6347"/>
    <lineage>
        <taxon>Eukaryota</taxon>
        <taxon>Metazoa</taxon>
        <taxon>Spiralia</taxon>
        <taxon>Lophotrochozoa</taxon>
        <taxon>Annelida</taxon>
        <taxon>Polychaeta</taxon>
        <taxon>Sedentaria</taxon>
        <taxon>Canalipalpata</taxon>
        <taxon>Sabellida</taxon>
        <taxon>Oweniida</taxon>
        <taxon>Oweniidae</taxon>
        <taxon>Owenia</taxon>
    </lineage>
</organism>
<keyword evidence="10" id="KW-1185">Reference proteome</keyword>
<dbReference type="SFLD" id="SFLDS00003">
    <property type="entry name" value="Haloacid_Dehalogenase"/>
    <property type="match status" value="1"/>
</dbReference>
<keyword evidence="3" id="KW-0479">Metal-binding</keyword>
<comment type="catalytic activity">
    <reaction evidence="6">
        <text>psi-UMP + H2O = pseudouridine + phosphate</text>
        <dbReference type="Rhea" id="RHEA:10944"/>
        <dbReference type="ChEBI" id="CHEBI:15377"/>
        <dbReference type="ChEBI" id="CHEBI:17802"/>
        <dbReference type="ChEBI" id="CHEBI:43474"/>
        <dbReference type="ChEBI" id="CHEBI:58380"/>
        <dbReference type="EC" id="3.1.3.96"/>
    </reaction>
</comment>
<evidence type="ECO:0000256" key="7">
    <source>
        <dbReference type="ARBA" id="ARBA00066578"/>
    </source>
</evidence>
<reference evidence="9" key="1">
    <citation type="submission" date="2022-03" db="EMBL/GenBank/DDBJ databases">
        <authorList>
            <person name="Martin C."/>
        </authorList>
    </citation>
    <scope>NUCLEOTIDE SEQUENCE</scope>
</reference>
<proteinExistence type="inferred from homology"/>
<dbReference type="FunFam" id="1.10.150.240:FF:000001">
    <property type="entry name" value="Haloacid dehalogenase-like hydrolase domain"/>
    <property type="match status" value="1"/>
</dbReference>
<evidence type="ECO:0000256" key="1">
    <source>
        <dbReference type="ARBA" id="ARBA00001946"/>
    </source>
</evidence>
<dbReference type="AlphaFoldDB" id="A0A8S4NJF8"/>
<dbReference type="InterPro" id="IPR006439">
    <property type="entry name" value="HAD-SF_hydro_IA"/>
</dbReference>
<evidence type="ECO:0000256" key="5">
    <source>
        <dbReference type="ARBA" id="ARBA00022842"/>
    </source>
</evidence>
<evidence type="ECO:0000256" key="8">
    <source>
        <dbReference type="ARBA" id="ARBA00083904"/>
    </source>
</evidence>
<dbReference type="GO" id="GO:1990738">
    <property type="term" value="F:pseudouridine 5'-phosphatase activity"/>
    <property type="evidence" value="ECO:0007669"/>
    <property type="project" value="UniProtKB-EC"/>
</dbReference>
<evidence type="ECO:0000256" key="6">
    <source>
        <dbReference type="ARBA" id="ARBA00052504"/>
    </source>
</evidence>
<protein>
    <recommendedName>
        <fullName evidence="7">pseudouridine 5'-phosphatase</fullName>
        <ecNumber evidence="7">3.1.3.96</ecNumber>
    </recommendedName>
    <alternativeName>
        <fullName evidence="8">Pseudouridine-5'-monophosphatase</fullName>
    </alternativeName>
</protein>
<gene>
    <name evidence="9" type="ORF">OFUS_LOCUS8291</name>
</gene>
<dbReference type="Gene3D" id="1.10.150.240">
    <property type="entry name" value="Putative phosphatase, domain 2"/>
    <property type="match status" value="1"/>
</dbReference>